<comment type="caution">
    <text evidence="1">The sequence shown here is derived from an EMBL/GenBank/DDBJ whole genome shotgun (WGS) entry which is preliminary data.</text>
</comment>
<sequence length="58" mass="6742">MTEKTALILAKREFKRENVGYIEGRLREEITAAVQSGYRCFLIGFDFEIDRMCGGDRH</sequence>
<name>A0ABV1E3E9_9FIRM</name>
<evidence type="ECO:0000313" key="2">
    <source>
        <dbReference type="Proteomes" id="UP001489509"/>
    </source>
</evidence>
<evidence type="ECO:0000313" key="1">
    <source>
        <dbReference type="EMBL" id="MEQ2441404.1"/>
    </source>
</evidence>
<protein>
    <submittedName>
        <fullName evidence="1">Uncharacterized protein</fullName>
    </submittedName>
</protein>
<reference evidence="1 2" key="1">
    <citation type="submission" date="2024-03" db="EMBL/GenBank/DDBJ databases">
        <title>Human intestinal bacterial collection.</title>
        <authorList>
            <person name="Pauvert C."/>
            <person name="Hitch T.C.A."/>
            <person name="Clavel T."/>
        </authorList>
    </citation>
    <scope>NUCLEOTIDE SEQUENCE [LARGE SCALE GENOMIC DNA]</scope>
    <source>
        <strain evidence="1 2">CLA-JM-H44</strain>
    </source>
</reference>
<gene>
    <name evidence="1" type="ORF">WMO26_11255</name>
</gene>
<accession>A0ABV1E3E9</accession>
<dbReference type="Proteomes" id="UP001489509">
    <property type="component" value="Unassembled WGS sequence"/>
</dbReference>
<organism evidence="1 2">
    <name type="scientific">Solibaculum intestinale</name>
    <dbReference type="NCBI Taxonomy" id="3133165"/>
    <lineage>
        <taxon>Bacteria</taxon>
        <taxon>Bacillati</taxon>
        <taxon>Bacillota</taxon>
        <taxon>Clostridia</taxon>
        <taxon>Eubacteriales</taxon>
        <taxon>Oscillospiraceae</taxon>
        <taxon>Solibaculum</taxon>
    </lineage>
</organism>
<dbReference type="RefSeq" id="WP_349220472.1">
    <property type="nucleotide sequence ID" value="NZ_JBBMFD010000024.1"/>
</dbReference>
<proteinExistence type="predicted"/>
<keyword evidence="2" id="KW-1185">Reference proteome</keyword>
<dbReference type="EMBL" id="JBBMFD010000024">
    <property type="protein sequence ID" value="MEQ2441404.1"/>
    <property type="molecule type" value="Genomic_DNA"/>
</dbReference>